<dbReference type="STRING" id="1208365.B273_0760"/>
<keyword evidence="5" id="KW-0665">Pyrimidine biosynthesis</keyword>
<name>K6H065_9GAMM</name>
<dbReference type="GO" id="GO:0004070">
    <property type="term" value="F:aspartate carbamoyltransferase activity"/>
    <property type="evidence" value="ECO:0007669"/>
    <property type="project" value="UniProtKB-UniRule"/>
</dbReference>
<dbReference type="InterPro" id="IPR002082">
    <property type="entry name" value="Asp_carbamoyltransf"/>
</dbReference>
<dbReference type="NCBIfam" id="NF002032">
    <property type="entry name" value="PRK00856.1"/>
    <property type="match status" value="1"/>
</dbReference>
<dbReference type="GO" id="GO:0005829">
    <property type="term" value="C:cytosol"/>
    <property type="evidence" value="ECO:0007669"/>
    <property type="project" value="TreeGrafter"/>
</dbReference>
<dbReference type="PANTHER" id="PTHR45753:SF6">
    <property type="entry name" value="ASPARTATE CARBAMOYLTRANSFERASE"/>
    <property type="match status" value="1"/>
</dbReference>
<dbReference type="Pfam" id="PF02729">
    <property type="entry name" value="OTCace_N"/>
    <property type="match status" value="1"/>
</dbReference>
<dbReference type="PANTHER" id="PTHR45753">
    <property type="entry name" value="ORNITHINE CARBAMOYLTRANSFERASE, MITOCHONDRIAL"/>
    <property type="match status" value="1"/>
</dbReference>
<evidence type="ECO:0000256" key="3">
    <source>
        <dbReference type="ARBA" id="ARBA00013008"/>
    </source>
</evidence>
<dbReference type="NCBIfam" id="TIGR00670">
    <property type="entry name" value="asp_carb_tr"/>
    <property type="match status" value="1"/>
</dbReference>
<evidence type="ECO:0000256" key="5">
    <source>
        <dbReference type="ARBA" id="ARBA00022975"/>
    </source>
</evidence>
<dbReference type="PROSITE" id="PS00097">
    <property type="entry name" value="CARBAMOYLTRANSFERASE"/>
    <property type="match status" value="1"/>
</dbReference>
<dbReference type="Proteomes" id="UP000010310">
    <property type="component" value="Unassembled WGS sequence"/>
</dbReference>
<dbReference type="Pfam" id="PF00185">
    <property type="entry name" value="OTCace"/>
    <property type="match status" value="1"/>
</dbReference>
<dbReference type="EMBL" id="AMWX01000012">
    <property type="protein sequence ID" value="EKO35963.1"/>
    <property type="molecule type" value="Genomic_DNA"/>
</dbReference>
<proteinExistence type="inferred from homology"/>
<dbReference type="InterPro" id="IPR006132">
    <property type="entry name" value="Asp/Orn_carbamoyltranf_P-bd"/>
</dbReference>
<dbReference type="SUPFAM" id="SSF53671">
    <property type="entry name" value="Aspartate/ornithine carbamoyltransferase"/>
    <property type="match status" value="1"/>
</dbReference>
<dbReference type="PRINTS" id="PR00100">
    <property type="entry name" value="AOTCASE"/>
</dbReference>
<comment type="catalytic activity">
    <reaction evidence="7">
        <text>carbamoyl phosphate + L-aspartate = N-carbamoyl-L-aspartate + phosphate + H(+)</text>
        <dbReference type="Rhea" id="RHEA:20013"/>
        <dbReference type="ChEBI" id="CHEBI:15378"/>
        <dbReference type="ChEBI" id="CHEBI:29991"/>
        <dbReference type="ChEBI" id="CHEBI:32814"/>
        <dbReference type="ChEBI" id="CHEBI:43474"/>
        <dbReference type="ChEBI" id="CHEBI:58228"/>
        <dbReference type="EC" id="2.1.3.2"/>
    </reaction>
</comment>
<comment type="caution">
    <text evidence="12">The sequence shown here is derived from an EMBL/GenBank/DDBJ whole genome shotgun (WGS) entry which is preliminary data.</text>
</comment>
<dbReference type="Gene3D" id="3.40.50.1370">
    <property type="entry name" value="Aspartate/ornithine carbamoyltransferase"/>
    <property type="match status" value="2"/>
</dbReference>
<accession>K6H065</accession>
<dbReference type="PATRIC" id="fig|1208365.4.peg.1349"/>
<gene>
    <name evidence="12" type="primary">pyrB</name>
    <name evidence="12" type="ORF">B273_0760</name>
</gene>
<evidence type="ECO:0000256" key="9">
    <source>
        <dbReference type="RuleBase" id="RU003634"/>
    </source>
</evidence>
<evidence type="ECO:0000256" key="6">
    <source>
        <dbReference type="ARBA" id="ARBA00043884"/>
    </source>
</evidence>
<dbReference type="InterPro" id="IPR036901">
    <property type="entry name" value="Asp/Orn_carbamoylTrfase_sf"/>
</dbReference>
<evidence type="ECO:0000313" key="13">
    <source>
        <dbReference type="Proteomes" id="UP000010310"/>
    </source>
</evidence>
<keyword evidence="4 9" id="KW-0808">Transferase</keyword>
<reference evidence="12 13" key="1">
    <citation type="submission" date="2012-09" db="EMBL/GenBank/DDBJ databases">
        <authorList>
            <person name="Dupont C.L."/>
            <person name="Rusch D.B."/>
            <person name="Lombardo M.-J."/>
            <person name="Novotny M."/>
            <person name="Yee-Greenbaum J."/>
            <person name="Laskin R."/>
        </authorList>
    </citation>
    <scope>NUCLEOTIDE SEQUENCE [LARGE SCALE GENOMIC DNA]</scope>
    <source>
        <strain evidence="12">SAR86E</strain>
    </source>
</reference>
<dbReference type="EC" id="2.1.3.2" evidence="3 8"/>
<evidence type="ECO:0000259" key="11">
    <source>
        <dbReference type="Pfam" id="PF02729"/>
    </source>
</evidence>
<dbReference type="GO" id="GO:0006207">
    <property type="term" value="P:'de novo' pyrimidine nucleobase biosynthetic process"/>
    <property type="evidence" value="ECO:0007669"/>
    <property type="project" value="InterPro"/>
</dbReference>
<comment type="function">
    <text evidence="6">Catalyzes the condensation of carbamoyl phosphate and aspartate to form carbamoyl aspartate and inorganic phosphate, the committed step in the de novo pyrimidine nucleotide biosynthesis pathway.</text>
</comment>
<evidence type="ECO:0000313" key="12">
    <source>
        <dbReference type="EMBL" id="EKO35963.1"/>
    </source>
</evidence>
<evidence type="ECO:0000259" key="10">
    <source>
        <dbReference type="Pfam" id="PF00185"/>
    </source>
</evidence>
<dbReference type="GO" id="GO:0044205">
    <property type="term" value="P:'de novo' UMP biosynthetic process"/>
    <property type="evidence" value="ECO:0007669"/>
    <property type="project" value="UniProtKB-UniPathway"/>
</dbReference>
<sequence>MSKNLINLSGHSKKDIFDLIDLANNFKSEEMLGYRHENLFPDKKIVSMFCEPSTRTKLSFEVAAHNLGATFIDFDLNNSSMEKGETLEDTLDAMEMMGVDLCILRHTESVIHELEKSFLNMQFINAGEGTVAHPTQSLIDLMTIHESKEKFDNLNIAIVGDLDHSRVVSSFLEAIKIVGYKRVTFCGHPDLCKDYIENPIGSFEPELDVALQDADVVMTLRIQNERLSDKLSISANDYIERYQINVDSLQVADPDMILLHPGPVNFGIELSKEAAELENCKIRNQIFNGVGMRMAVLTKLFSQT</sequence>
<dbReference type="InterPro" id="IPR006130">
    <property type="entry name" value="Asp/Orn_carbamoylTrfase"/>
</dbReference>
<protein>
    <recommendedName>
        <fullName evidence="3 8">Aspartate carbamoyltransferase</fullName>
        <ecNumber evidence="3 8">2.1.3.2</ecNumber>
    </recommendedName>
</protein>
<dbReference type="AlphaFoldDB" id="K6H065"/>
<dbReference type="GO" id="GO:0006520">
    <property type="term" value="P:amino acid metabolic process"/>
    <property type="evidence" value="ECO:0007669"/>
    <property type="project" value="InterPro"/>
</dbReference>
<feature type="domain" description="Aspartate/ornithine carbamoyltransferase carbamoyl-P binding" evidence="11">
    <location>
        <begin position="3"/>
        <end position="146"/>
    </location>
</feature>
<organism evidence="12 13">
    <name type="scientific">SAR86 cluster bacterium SAR86E</name>
    <dbReference type="NCBI Taxonomy" id="1208365"/>
    <lineage>
        <taxon>Bacteria</taxon>
        <taxon>Pseudomonadati</taxon>
        <taxon>Pseudomonadota</taxon>
        <taxon>Gammaproteobacteria</taxon>
        <taxon>SAR86 cluster</taxon>
    </lineage>
</organism>
<comment type="pathway">
    <text evidence="1">Pyrimidine metabolism; UMP biosynthesis via de novo pathway; (S)-dihydroorotate from bicarbonate: step 2/3.</text>
</comment>
<evidence type="ECO:0000256" key="8">
    <source>
        <dbReference type="NCBIfam" id="TIGR00670"/>
    </source>
</evidence>
<evidence type="ECO:0000256" key="2">
    <source>
        <dbReference type="ARBA" id="ARBA00008896"/>
    </source>
</evidence>
<comment type="similarity">
    <text evidence="2">Belongs to the aspartate/ornithine carbamoyltransferase superfamily. ATCase family.</text>
</comment>
<evidence type="ECO:0000256" key="7">
    <source>
        <dbReference type="ARBA" id="ARBA00048859"/>
    </source>
</evidence>
<feature type="domain" description="Aspartate/ornithine carbamoyltransferase Asp/Orn-binding" evidence="10">
    <location>
        <begin position="153"/>
        <end position="298"/>
    </location>
</feature>
<dbReference type="GO" id="GO:0016597">
    <property type="term" value="F:amino acid binding"/>
    <property type="evidence" value="ECO:0007669"/>
    <property type="project" value="InterPro"/>
</dbReference>
<dbReference type="InterPro" id="IPR006131">
    <property type="entry name" value="Asp_carbamoyltransf_Asp/Orn-bd"/>
</dbReference>
<dbReference type="UniPathway" id="UPA00070">
    <property type="reaction ID" value="UER00116"/>
</dbReference>
<evidence type="ECO:0000256" key="1">
    <source>
        <dbReference type="ARBA" id="ARBA00004852"/>
    </source>
</evidence>
<keyword evidence="13" id="KW-1185">Reference proteome</keyword>
<dbReference type="PRINTS" id="PR00101">
    <property type="entry name" value="ATCASE"/>
</dbReference>
<evidence type="ECO:0000256" key="4">
    <source>
        <dbReference type="ARBA" id="ARBA00022679"/>
    </source>
</evidence>